<organism evidence="3 4">
    <name type="scientific">Melanomma pulvis-pyrius CBS 109.77</name>
    <dbReference type="NCBI Taxonomy" id="1314802"/>
    <lineage>
        <taxon>Eukaryota</taxon>
        <taxon>Fungi</taxon>
        <taxon>Dikarya</taxon>
        <taxon>Ascomycota</taxon>
        <taxon>Pezizomycotina</taxon>
        <taxon>Dothideomycetes</taxon>
        <taxon>Pleosporomycetidae</taxon>
        <taxon>Pleosporales</taxon>
        <taxon>Melanommataceae</taxon>
        <taxon>Melanomma</taxon>
    </lineage>
</organism>
<dbReference type="EMBL" id="MU001749">
    <property type="protein sequence ID" value="KAF2800311.1"/>
    <property type="molecule type" value="Genomic_DNA"/>
</dbReference>
<feature type="compositionally biased region" description="Basic and acidic residues" evidence="1">
    <location>
        <begin position="87"/>
        <end position="99"/>
    </location>
</feature>
<protein>
    <recommendedName>
        <fullName evidence="5">Secreted protein</fullName>
    </recommendedName>
</protein>
<dbReference type="AlphaFoldDB" id="A0A6A6XUR6"/>
<keyword evidence="2" id="KW-0732">Signal</keyword>
<keyword evidence="4" id="KW-1185">Reference proteome</keyword>
<reference evidence="3" key="1">
    <citation type="journal article" date="2020" name="Stud. Mycol.">
        <title>101 Dothideomycetes genomes: a test case for predicting lifestyles and emergence of pathogens.</title>
        <authorList>
            <person name="Haridas S."/>
            <person name="Albert R."/>
            <person name="Binder M."/>
            <person name="Bloem J."/>
            <person name="Labutti K."/>
            <person name="Salamov A."/>
            <person name="Andreopoulos B."/>
            <person name="Baker S."/>
            <person name="Barry K."/>
            <person name="Bills G."/>
            <person name="Bluhm B."/>
            <person name="Cannon C."/>
            <person name="Castanera R."/>
            <person name="Culley D."/>
            <person name="Daum C."/>
            <person name="Ezra D."/>
            <person name="Gonzalez J."/>
            <person name="Henrissat B."/>
            <person name="Kuo A."/>
            <person name="Liang C."/>
            <person name="Lipzen A."/>
            <person name="Lutzoni F."/>
            <person name="Magnuson J."/>
            <person name="Mondo S."/>
            <person name="Nolan M."/>
            <person name="Ohm R."/>
            <person name="Pangilinan J."/>
            <person name="Park H.-J."/>
            <person name="Ramirez L."/>
            <person name="Alfaro M."/>
            <person name="Sun H."/>
            <person name="Tritt A."/>
            <person name="Yoshinaga Y."/>
            <person name="Zwiers L.-H."/>
            <person name="Turgeon B."/>
            <person name="Goodwin S."/>
            <person name="Spatafora J."/>
            <person name="Crous P."/>
            <person name="Grigoriev I."/>
        </authorList>
    </citation>
    <scope>NUCLEOTIDE SEQUENCE</scope>
    <source>
        <strain evidence="3">CBS 109.77</strain>
    </source>
</reference>
<feature type="signal peptide" evidence="2">
    <location>
        <begin position="1"/>
        <end position="21"/>
    </location>
</feature>
<gene>
    <name evidence="3" type="ORF">K505DRAFT_12081</name>
</gene>
<evidence type="ECO:0008006" key="5">
    <source>
        <dbReference type="Google" id="ProtNLM"/>
    </source>
</evidence>
<evidence type="ECO:0000313" key="3">
    <source>
        <dbReference type="EMBL" id="KAF2800311.1"/>
    </source>
</evidence>
<evidence type="ECO:0000256" key="1">
    <source>
        <dbReference type="SAM" id="MobiDB-lite"/>
    </source>
</evidence>
<evidence type="ECO:0000313" key="4">
    <source>
        <dbReference type="Proteomes" id="UP000799757"/>
    </source>
</evidence>
<evidence type="ECO:0000256" key="2">
    <source>
        <dbReference type="SAM" id="SignalP"/>
    </source>
</evidence>
<feature type="region of interest" description="Disordered" evidence="1">
    <location>
        <begin position="75"/>
        <end position="111"/>
    </location>
</feature>
<name>A0A6A6XUR6_9PLEO</name>
<proteinExistence type="predicted"/>
<feature type="chain" id="PRO_5025380071" description="Secreted protein" evidence="2">
    <location>
        <begin position="22"/>
        <end position="111"/>
    </location>
</feature>
<dbReference type="Proteomes" id="UP000799757">
    <property type="component" value="Unassembled WGS sequence"/>
</dbReference>
<sequence>MGSVVYCALCTVYCVLRTVYCVGRVDVASRPCSWLHGRAGARITPQPCCGLCSPAMTSPHPQCALHLEPCFQSQRNGSPLASPHGGEAPRPESPARPERSNQIAHPSACVH</sequence>
<accession>A0A6A6XUR6</accession>